<dbReference type="EMBL" id="MN604016">
    <property type="protein sequence ID" value="QIQ08573.1"/>
    <property type="molecule type" value="Genomic_DNA"/>
</dbReference>
<gene>
    <name evidence="1" type="primary">ORF9</name>
</gene>
<dbReference type="InterPro" id="IPR015797">
    <property type="entry name" value="NUDIX_hydrolase-like_dom_sf"/>
</dbReference>
<dbReference type="Gene3D" id="3.90.79.10">
    <property type="entry name" value="Nucleoside Triphosphate Pyrophosphohydrolase"/>
    <property type="match status" value="1"/>
</dbReference>
<keyword evidence="1" id="KW-0378">Hydrolase</keyword>
<dbReference type="GO" id="GO:0016787">
    <property type="term" value="F:hydrolase activity"/>
    <property type="evidence" value="ECO:0007669"/>
    <property type="project" value="UniProtKB-KW"/>
</dbReference>
<reference evidence="1" key="1">
    <citation type="journal article" date="2020" name="MBio">
        <title>A New Family of DNA Viruses Causing Disease in Crustaceans from Diverse Aquatic Biomes.</title>
        <authorList>
            <person name="Subramaniam K."/>
            <person name="Behringer D.C."/>
            <person name="Bojko J."/>
            <person name="Yutin N."/>
            <person name="Clark A.S."/>
            <person name="Bateman K.S."/>
            <person name="van Aerle R."/>
            <person name="Bass D."/>
            <person name="Kerr R.C."/>
            <person name="Koonin E.V."/>
            <person name="Stentiford G.D."/>
            <person name="Waltzek T.B."/>
        </authorList>
    </citation>
    <scope>NUCLEOTIDE SEQUENCE</scope>
</reference>
<sequence length="248" mass="29026">MLILHKDIEGVKDLFETRKCNGGIVIFNEKFIYLIYERGRIRDFGGKTEDCDENTWTTACREFKEETGMVDHSVQEETDMVDHSVQEETSVAKHSVQEETSVAKHSVQKKVVLKKEWVKFITELSKPYYFIFYVYSQNIAAMLEERIKRDNLVAKHGSVIAVPINELLTRKRGTAFCYRINGISKRLQLNREVSLYLNKLIFNLANPPPPPLSPWRGWVSFCKSKPKQKKWDLSFVRFPFLYPHNMLI</sequence>
<organism evidence="1">
    <name type="scientific">Dikerogammarus haemobaphes virus 1</name>
    <dbReference type="NCBI Taxonomy" id="2704946"/>
    <lineage>
        <taxon>Viruses</taxon>
    </lineage>
</organism>
<accession>A0A6G9HDE2</accession>
<dbReference type="SUPFAM" id="SSF55811">
    <property type="entry name" value="Nudix"/>
    <property type="match status" value="1"/>
</dbReference>
<proteinExistence type="predicted"/>
<protein>
    <submittedName>
        <fullName evidence="1">Nudix hydrolase</fullName>
    </submittedName>
</protein>
<name>A0A6G9HDE2_9VIRU</name>
<evidence type="ECO:0000313" key="1">
    <source>
        <dbReference type="EMBL" id="QIQ08573.1"/>
    </source>
</evidence>